<dbReference type="Gene3D" id="3.40.50.1240">
    <property type="entry name" value="Phosphoglycerate mutase-like"/>
    <property type="match status" value="2"/>
</dbReference>
<dbReference type="InterPro" id="IPR013078">
    <property type="entry name" value="His_Pase_superF_clade-1"/>
</dbReference>
<dbReference type="GO" id="GO:0005737">
    <property type="term" value="C:cytoplasm"/>
    <property type="evidence" value="ECO:0007669"/>
    <property type="project" value="TreeGrafter"/>
</dbReference>
<sequence length="484" mass="50416">MTEAPSRTQQNGAALLEAARGMGLKTLCFVRHANSKPGAGVTRVDQPHDWKIDDQKRMLTEKGWDQCRSASKWFADVDCRAILSSPARRAADTAVAMKDQVEKEGAVAHSLPVGMVDAVHPAGTSEACELLFETKGYGPLRGFFEAPGGEVAFKAYGELAAGRILDHLKGGLMGEAVAADGTPAGTCLAVFGHAVFLNAIAHVVAEAAGGAGLDLVLDMDLGETQGVLVSLADGKCTHLSVSTTEAPSPTQQNGAALLEAARGMGLKTLCFVRHANSKPGAGVTRVDQPHDWKIDDQKRMLTEKGWDQCRSASKWFADIDCRAILSSPARRAADTAVAMKDQVEKEGAVAHSLPVGMVDVVHPAGTSEACELLFETKGYGPLRGFFEAPGGEVAFKAYGELAAGRILDHLKGGLMGEAVAADGTPAGTCLAVFGHAVFLNAIAHVVAEAAGGAGLDLVLDMDLGETQGVLVSLADGKCTHLSVS</sequence>
<dbReference type="Proteomes" id="UP000626109">
    <property type="component" value="Unassembled WGS sequence"/>
</dbReference>
<accession>A0A813EFC5</accession>
<dbReference type="EMBL" id="CAJNNV010010919">
    <property type="protein sequence ID" value="CAE8599256.1"/>
    <property type="molecule type" value="Genomic_DNA"/>
</dbReference>
<dbReference type="EMBL" id="CAJNNW010007126">
    <property type="protein sequence ID" value="CAE8648949.1"/>
    <property type="molecule type" value="Genomic_DNA"/>
</dbReference>
<dbReference type="PANTHER" id="PTHR48100:SF1">
    <property type="entry name" value="HISTIDINE PHOSPHATASE FAMILY PROTEIN-RELATED"/>
    <property type="match status" value="1"/>
</dbReference>
<name>A0A813EFC5_POLGL</name>
<comment type="caution">
    <text evidence="1">The sequence shown here is derived from an EMBL/GenBank/DDBJ whole genome shotgun (WGS) entry which is preliminary data.</text>
</comment>
<dbReference type="InterPro" id="IPR050275">
    <property type="entry name" value="PGM_Phosphatase"/>
</dbReference>
<dbReference type="Proteomes" id="UP000654075">
    <property type="component" value="Unassembled WGS sequence"/>
</dbReference>
<dbReference type="PANTHER" id="PTHR48100">
    <property type="entry name" value="BROAD-SPECIFICITY PHOSPHATASE YOR283W-RELATED"/>
    <property type="match status" value="1"/>
</dbReference>
<dbReference type="SMART" id="SM00855">
    <property type="entry name" value="PGAM"/>
    <property type="match status" value="2"/>
</dbReference>
<dbReference type="GO" id="GO:0016791">
    <property type="term" value="F:phosphatase activity"/>
    <property type="evidence" value="ECO:0007669"/>
    <property type="project" value="TreeGrafter"/>
</dbReference>
<dbReference type="Pfam" id="PF00300">
    <property type="entry name" value="His_Phos_1"/>
    <property type="match status" value="2"/>
</dbReference>
<dbReference type="InterPro" id="IPR029033">
    <property type="entry name" value="His_PPase_superfam"/>
</dbReference>
<keyword evidence="3" id="KW-1185">Reference proteome</keyword>
<dbReference type="OrthoDB" id="186973at2759"/>
<evidence type="ECO:0000313" key="1">
    <source>
        <dbReference type="EMBL" id="CAE8599256.1"/>
    </source>
</evidence>
<dbReference type="AlphaFoldDB" id="A0A813EFC5"/>
<reference evidence="1" key="1">
    <citation type="submission" date="2021-02" db="EMBL/GenBank/DDBJ databases">
        <authorList>
            <person name="Dougan E. K."/>
            <person name="Rhodes N."/>
            <person name="Thang M."/>
            <person name="Chan C."/>
        </authorList>
    </citation>
    <scope>NUCLEOTIDE SEQUENCE</scope>
</reference>
<proteinExistence type="predicted"/>
<evidence type="ECO:0008006" key="4">
    <source>
        <dbReference type="Google" id="ProtNLM"/>
    </source>
</evidence>
<evidence type="ECO:0000313" key="2">
    <source>
        <dbReference type="EMBL" id="CAE8648949.1"/>
    </source>
</evidence>
<protein>
    <recommendedName>
        <fullName evidence="4">Histidine phosphatase family protein</fullName>
    </recommendedName>
</protein>
<dbReference type="SUPFAM" id="SSF53254">
    <property type="entry name" value="Phosphoglycerate mutase-like"/>
    <property type="match status" value="2"/>
</dbReference>
<organism evidence="1 3">
    <name type="scientific">Polarella glacialis</name>
    <name type="common">Dinoflagellate</name>
    <dbReference type="NCBI Taxonomy" id="89957"/>
    <lineage>
        <taxon>Eukaryota</taxon>
        <taxon>Sar</taxon>
        <taxon>Alveolata</taxon>
        <taxon>Dinophyceae</taxon>
        <taxon>Suessiales</taxon>
        <taxon>Suessiaceae</taxon>
        <taxon>Polarella</taxon>
    </lineage>
</organism>
<gene>
    <name evidence="1" type="ORF">PGLA1383_LOCUS17614</name>
    <name evidence="2" type="ORF">PGLA2088_LOCUS7020</name>
</gene>
<evidence type="ECO:0000313" key="3">
    <source>
        <dbReference type="Proteomes" id="UP000654075"/>
    </source>
</evidence>